<dbReference type="PANTHER" id="PTHR43004">
    <property type="entry name" value="TRK SYSTEM POTASSIUM UPTAKE PROTEIN"/>
    <property type="match status" value="1"/>
</dbReference>
<keyword evidence="4" id="KW-0560">Oxidoreductase</keyword>
<evidence type="ECO:0000259" key="6">
    <source>
        <dbReference type="Pfam" id="PF01494"/>
    </source>
</evidence>
<evidence type="ECO:0000313" key="8">
    <source>
        <dbReference type="Proteomes" id="UP000188533"/>
    </source>
</evidence>
<reference evidence="7 8" key="2">
    <citation type="submission" date="2017-02" db="EMBL/GenBank/DDBJ databases">
        <title>A genome survey and senescence transcriptome analysis in Lentinula edodes.</title>
        <authorList>
            <person name="Sakamoto Y."/>
            <person name="Nakade K."/>
            <person name="Sato S."/>
            <person name="Yoshida Y."/>
            <person name="Miyazaki K."/>
            <person name="Natsume S."/>
            <person name="Konno N."/>
        </authorList>
    </citation>
    <scope>NUCLEOTIDE SEQUENCE [LARGE SCALE GENOMIC DNA]</scope>
    <source>
        <strain evidence="7 8">NBRC 111202</strain>
    </source>
</reference>
<dbReference type="GO" id="GO:0016709">
    <property type="term" value="F:oxidoreductase activity, acting on paired donors, with incorporation or reduction of molecular oxygen, NAD(P)H as one donor, and incorporation of one atom of oxygen"/>
    <property type="evidence" value="ECO:0007669"/>
    <property type="project" value="UniProtKB-ARBA"/>
</dbReference>
<dbReference type="STRING" id="5353.A0A1Q3EKU2"/>
<protein>
    <submittedName>
        <fullName evidence="7">Monooxygenase</fullName>
    </submittedName>
</protein>
<dbReference type="Gene3D" id="3.50.50.60">
    <property type="entry name" value="FAD/NAD(P)-binding domain"/>
    <property type="match status" value="1"/>
</dbReference>
<dbReference type="SUPFAM" id="SSF51905">
    <property type="entry name" value="FAD/NAD(P)-binding domain"/>
    <property type="match status" value="1"/>
</dbReference>
<dbReference type="GO" id="GO:0071949">
    <property type="term" value="F:FAD binding"/>
    <property type="evidence" value="ECO:0007669"/>
    <property type="project" value="InterPro"/>
</dbReference>
<comment type="cofactor">
    <cofactor evidence="1">
        <name>FAD</name>
        <dbReference type="ChEBI" id="CHEBI:57692"/>
    </cofactor>
</comment>
<comment type="caution">
    <text evidence="7">The sequence shown here is derived from an EMBL/GenBank/DDBJ whole genome shotgun (WGS) entry which is preliminary data.</text>
</comment>
<evidence type="ECO:0000256" key="4">
    <source>
        <dbReference type="ARBA" id="ARBA00023002"/>
    </source>
</evidence>
<keyword evidence="7" id="KW-0503">Monooxygenase</keyword>
<feature type="region of interest" description="Disordered" evidence="5">
    <location>
        <begin position="651"/>
        <end position="674"/>
    </location>
</feature>
<gene>
    <name evidence="7" type="ORF">LENED_009854</name>
</gene>
<evidence type="ECO:0000256" key="2">
    <source>
        <dbReference type="ARBA" id="ARBA00022630"/>
    </source>
</evidence>
<evidence type="ECO:0000256" key="5">
    <source>
        <dbReference type="SAM" id="MobiDB-lite"/>
    </source>
</evidence>
<dbReference type="Gene3D" id="3.40.30.120">
    <property type="match status" value="1"/>
</dbReference>
<keyword evidence="3" id="KW-0274">FAD</keyword>
<reference evidence="7 8" key="1">
    <citation type="submission" date="2016-08" db="EMBL/GenBank/DDBJ databases">
        <authorList>
            <consortium name="Lentinula edodes genome sequencing consortium"/>
            <person name="Sakamoto Y."/>
            <person name="Nakade K."/>
            <person name="Sato S."/>
            <person name="Yoshida Y."/>
            <person name="Miyazaki K."/>
            <person name="Natsume S."/>
            <person name="Konno N."/>
        </authorList>
    </citation>
    <scope>NUCLEOTIDE SEQUENCE [LARGE SCALE GENOMIC DNA]</scope>
    <source>
        <strain evidence="7 8">NBRC 111202</strain>
    </source>
</reference>
<dbReference type="PRINTS" id="PR00420">
    <property type="entry name" value="RNGMNOXGNASE"/>
</dbReference>
<dbReference type="Gene3D" id="3.30.9.10">
    <property type="entry name" value="D-Amino Acid Oxidase, subunit A, domain 2"/>
    <property type="match status" value="1"/>
</dbReference>
<organism evidence="7 8">
    <name type="scientific">Lentinula edodes</name>
    <name type="common">Shiitake mushroom</name>
    <name type="synonym">Lentinus edodes</name>
    <dbReference type="NCBI Taxonomy" id="5353"/>
    <lineage>
        <taxon>Eukaryota</taxon>
        <taxon>Fungi</taxon>
        <taxon>Dikarya</taxon>
        <taxon>Basidiomycota</taxon>
        <taxon>Agaricomycotina</taxon>
        <taxon>Agaricomycetes</taxon>
        <taxon>Agaricomycetidae</taxon>
        <taxon>Agaricales</taxon>
        <taxon>Marasmiineae</taxon>
        <taxon>Omphalotaceae</taxon>
        <taxon>Lentinula</taxon>
    </lineage>
</organism>
<feature type="compositionally biased region" description="Basic and acidic residues" evidence="5">
    <location>
        <begin position="652"/>
        <end position="667"/>
    </location>
</feature>
<dbReference type="InterPro" id="IPR036188">
    <property type="entry name" value="FAD/NAD-bd_sf"/>
</dbReference>
<sequence>MIVDELWGNQRQRRLIRLGRWEHPLLHLREEDILMQCEDYPYTQEVHDALNPYIEYLKKIYYFPEDASIEEVPAKAYVEKSKKPMHQCIIPFTGDLTLEDQARVGNWFEKFVSQTTPISRSEWQSLLAHAHAITLFLDYRLHSHVTGMSKSERLQVAWIHQSTEQVSPNNSKVIDVDLECLEYLETRMFERSAEAGVAGWYQWGLDAGYHQDNWDPYVGLREGLNHFNFQDEKGDSLEVGAGPTGLINALTLLRNGISVRIIEKQDSFQLGTRGCGMQPRTIEMYKLLGILPDLLEVKTDPFPVVKFSSPQGDDEEGKVIPMVERIENTPSRPYNTGYMLMQERQEHLLRTRIEKDYGVTVELSTELSSFEEHEDHVIAHIVKHVPNAGENTEETVKVDFLVGADGGRSTVRKQLGLPFMGDDSESLKEIGMVAGDIEALEGTLDQKVWRMWGDTTSNLLSLRPCAIPHKTHLNFFIGGADVNLEKVASNREELVNAIHAITGRDDIKFGKVINLGVWRPNIRMTSSFGKGRVFIAGDAAHVHSPTGGQGMNSGVQDAINLGWKLALVSKNLSPPSILTSYTAERVPVIATMLSKTTELFHKTFQPASPEKMAEGWRRGYELRMFGVNYRKSGIILDEKYSYGADEAVDPYRSGDDGTVRAGDRAPDAPKLSPVGQTNATTYTTFLDLYNPAYHTILIFADPGRNREAIETILETIRGLPSSKEIIKTIVVLPQTSSSANDASTSSADMVLLDTEGYAYKHYDVAGDSQQPTVFIVRPDGFIGGLVFGVEGIKKYFGLILKL</sequence>
<dbReference type="InterPro" id="IPR002938">
    <property type="entry name" value="FAD-bd"/>
</dbReference>
<keyword evidence="8" id="KW-1185">Reference proteome</keyword>
<keyword evidence="2" id="KW-0285">Flavoprotein</keyword>
<feature type="domain" description="FAD-binding" evidence="6">
    <location>
        <begin position="239"/>
        <end position="594"/>
    </location>
</feature>
<proteinExistence type="predicted"/>
<evidence type="ECO:0000256" key="1">
    <source>
        <dbReference type="ARBA" id="ARBA00001974"/>
    </source>
</evidence>
<name>A0A1Q3EKU2_LENED</name>
<evidence type="ECO:0000313" key="7">
    <source>
        <dbReference type="EMBL" id="GAW07837.1"/>
    </source>
</evidence>
<dbReference type="Pfam" id="PF01494">
    <property type="entry name" value="FAD_binding_3"/>
    <property type="match status" value="1"/>
</dbReference>
<accession>A0A1Q3EKU2</accession>
<dbReference type="PANTHER" id="PTHR43004:SF19">
    <property type="entry name" value="BINDING MONOOXYGENASE, PUTATIVE (JCVI)-RELATED"/>
    <property type="match status" value="1"/>
</dbReference>
<dbReference type="Proteomes" id="UP000188533">
    <property type="component" value="Unassembled WGS sequence"/>
</dbReference>
<evidence type="ECO:0000256" key="3">
    <source>
        <dbReference type="ARBA" id="ARBA00022827"/>
    </source>
</evidence>
<dbReference type="EMBL" id="BDGU01000503">
    <property type="protein sequence ID" value="GAW07837.1"/>
    <property type="molecule type" value="Genomic_DNA"/>
</dbReference>
<dbReference type="InterPro" id="IPR050641">
    <property type="entry name" value="RIFMO-like"/>
</dbReference>
<dbReference type="AlphaFoldDB" id="A0A1Q3EKU2"/>